<sequence length="105" mass="11433">MFTDVVTKLLRLALLLVAVPVVLPISALTQGDFLGLEHPSDWVAIELEEEEDAEEAEKLVESAALPDAICPDSQANRGLIFELASYPTSHLPHDHSSRAPPLHTL</sequence>
<evidence type="ECO:0000313" key="1">
    <source>
        <dbReference type="EMBL" id="QDU62312.1"/>
    </source>
</evidence>
<proteinExistence type="predicted"/>
<dbReference type="KEGG" id="knv:Pan216_31790"/>
<dbReference type="Proteomes" id="UP000317093">
    <property type="component" value="Chromosome"/>
</dbReference>
<evidence type="ECO:0000313" key="2">
    <source>
        <dbReference type="Proteomes" id="UP000317093"/>
    </source>
</evidence>
<dbReference type="AlphaFoldDB" id="A0A518B5V8"/>
<accession>A0A518B5V8</accession>
<reference evidence="1 2" key="1">
    <citation type="submission" date="2019-02" db="EMBL/GenBank/DDBJ databases">
        <title>Deep-cultivation of Planctomycetes and their phenomic and genomic characterization uncovers novel biology.</title>
        <authorList>
            <person name="Wiegand S."/>
            <person name="Jogler M."/>
            <person name="Boedeker C."/>
            <person name="Pinto D."/>
            <person name="Vollmers J."/>
            <person name="Rivas-Marin E."/>
            <person name="Kohn T."/>
            <person name="Peeters S.H."/>
            <person name="Heuer A."/>
            <person name="Rast P."/>
            <person name="Oberbeckmann S."/>
            <person name="Bunk B."/>
            <person name="Jeske O."/>
            <person name="Meyerdierks A."/>
            <person name="Storesund J.E."/>
            <person name="Kallscheuer N."/>
            <person name="Luecker S."/>
            <person name="Lage O.M."/>
            <person name="Pohl T."/>
            <person name="Merkel B.J."/>
            <person name="Hornburger P."/>
            <person name="Mueller R.-W."/>
            <person name="Bruemmer F."/>
            <person name="Labrenz M."/>
            <person name="Spormann A.M."/>
            <person name="Op den Camp H."/>
            <person name="Overmann J."/>
            <person name="Amann R."/>
            <person name="Jetten M.S.M."/>
            <person name="Mascher T."/>
            <person name="Medema M.H."/>
            <person name="Devos D.P."/>
            <person name="Kaster A.-K."/>
            <person name="Ovreas L."/>
            <person name="Rohde M."/>
            <person name="Galperin M.Y."/>
            <person name="Jogler C."/>
        </authorList>
    </citation>
    <scope>NUCLEOTIDE SEQUENCE [LARGE SCALE GENOMIC DNA]</scope>
    <source>
        <strain evidence="1 2">Pan216</strain>
    </source>
</reference>
<dbReference type="RefSeq" id="WP_145258973.1">
    <property type="nucleotide sequence ID" value="NZ_CP036279.1"/>
</dbReference>
<organism evidence="1 2">
    <name type="scientific">Kolteria novifilia</name>
    <dbReference type="NCBI Taxonomy" id="2527975"/>
    <lineage>
        <taxon>Bacteria</taxon>
        <taxon>Pseudomonadati</taxon>
        <taxon>Planctomycetota</taxon>
        <taxon>Planctomycetia</taxon>
        <taxon>Kolteriales</taxon>
        <taxon>Kolteriaceae</taxon>
        <taxon>Kolteria</taxon>
    </lineage>
</organism>
<keyword evidence="2" id="KW-1185">Reference proteome</keyword>
<protein>
    <submittedName>
        <fullName evidence="1">Uncharacterized protein</fullName>
    </submittedName>
</protein>
<dbReference type="EMBL" id="CP036279">
    <property type="protein sequence ID" value="QDU62312.1"/>
    <property type="molecule type" value="Genomic_DNA"/>
</dbReference>
<gene>
    <name evidence="1" type="ORF">Pan216_31790</name>
</gene>
<name>A0A518B5V8_9BACT</name>